<dbReference type="AlphaFoldDB" id="A0AAW4NDA3"/>
<dbReference type="GO" id="GO:0003824">
    <property type="term" value="F:catalytic activity"/>
    <property type="evidence" value="ECO:0007669"/>
    <property type="project" value="InterPro"/>
</dbReference>
<dbReference type="SFLD" id="SFLDG01386">
    <property type="entry name" value="main_SPASM_domain-containing"/>
    <property type="match status" value="1"/>
</dbReference>
<dbReference type="Pfam" id="PF13186">
    <property type="entry name" value="SPASM"/>
    <property type="match status" value="1"/>
</dbReference>
<dbReference type="GO" id="GO:0006783">
    <property type="term" value="P:heme biosynthetic process"/>
    <property type="evidence" value="ECO:0007669"/>
    <property type="project" value="TreeGrafter"/>
</dbReference>
<dbReference type="SMART" id="SM00729">
    <property type="entry name" value="Elp3"/>
    <property type="match status" value="1"/>
</dbReference>
<dbReference type="PANTHER" id="PTHR11228:SF7">
    <property type="entry name" value="PQQA PEPTIDE CYCLASE"/>
    <property type="match status" value="1"/>
</dbReference>
<sequence>MDSYQLNPDYLLRQDGNRVILYSKRELSYGGEDWFTFIHPFQAMMLSFFGGESPLENEIASCAHFFNIPFEKMRKIILPFVENKEMVTLRDKHGHCVLFPREILVKKAQNVNRQQNYCVNDFRYIGTPNYKQIRLDYPVYVNMELIMKCYTDCCYCYANRKAFGNNCMPTQKVLDFIQECYDNGVLEMDINGGEVLLHPGIFDILKKLIECHYSPLISTKMPIGKKVINRLKSIGIQRMQISLDSVNKETLHAMLHVDMNYLERMKETLSNLQEAKMRTNINVVITRYNCSCDNLQELFDFIAQYDNIREIRVNPCGYSLYKNNFQELSVKEKDFKVLEAFINSIKHNYPKLNINISGYDASYMYDALFRKQHFCDRALCTGNVRNVVLLPTGDITICEELYSLPQFVLGNINDASLRDIWNSDRAMELYNFSQKGKSESQCYTCKERNSCRQGKGVCWKTILMAYGMDKWDFPDPRCPKAPIPYNKFYLE</sequence>
<feature type="domain" description="Radical SAM core" evidence="1">
    <location>
        <begin position="135"/>
        <end position="348"/>
    </location>
</feature>
<name>A0AAW4NDA3_9BACT</name>
<evidence type="ECO:0000313" key="3">
    <source>
        <dbReference type="Proteomes" id="UP001196316"/>
    </source>
</evidence>
<dbReference type="InterPro" id="IPR023885">
    <property type="entry name" value="4Fe4S-binding_SPASM_dom"/>
</dbReference>
<dbReference type="EMBL" id="JAHOEP010000032">
    <property type="protein sequence ID" value="MBV3408973.1"/>
    <property type="molecule type" value="Genomic_DNA"/>
</dbReference>
<evidence type="ECO:0000259" key="1">
    <source>
        <dbReference type="PROSITE" id="PS51918"/>
    </source>
</evidence>
<reference evidence="2" key="1">
    <citation type="submission" date="2021-06" db="EMBL/GenBank/DDBJ databases">
        <title>Collection of gut derived symbiotic bacterial strains cultured from healthy donors.</title>
        <authorList>
            <person name="Lin H."/>
            <person name="Littmann E."/>
            <person name="Pamer E.G."/>
        </authorList>
    </citation>
    <scope>NUCLEOTIDE SEQUENCE</scope>
    <source>
        <strain evidence="2">MSK.21.60</strain>
    </source>
</reference>
<protein>
    <submittedName>
        <fullName evidence="2">Radical SAM protein</fullName>
    </submittedName>
</protein>
<dbReference type="CDD" id="cd01335">
    <property type="entry name" value="Radical_SAM"/>
    <property type="match status" value="1"/>
</dbReference>
<dbReference type="InterPro" id="IPR006638">
    <property type="entry name" value="Elp3/MiaA/NifB-like_rSAM"/>
</dbReference>
<dbReference type="SFLD" id="SFLDG01067">
    <property type="entry name" value="SPASM/twitch_domain_containing"/>
    <property type="match status" value="1"/>
</dbReference>
<dbReference type="GO" id="GO:0051536">
    <property type="term" value="F:iron-sulfur cluster binding"/>
    <property type="evidence" value="ECO:0007669"/>
    <property type="project" value="InterPro"/>
</dbReference>
<dbReference type="NCBIfam" id="TIGR04085">
    <property type="entry name" value="rSAM_more_4Fe4S"/>
    <property type="match status" value="1"/>
</dbReference>
<proteinExistence type="predicted"/>
<evidence type="ECO:0000313" key="2">
    <source>
        <dbReference type="EMBL" id="MBV3408973.1"/>
    </source>
</evidence>
<dbReference type="PANTHER" id="PTHR11228">
    <property type="entry name" value="RADICAL SAM DOMAIN PROTEIN"/>
    <property type="match status" value="1"/>
</dbReference>
<dbReference type="PROSITE" id="PS51918">
    <property type="entry name" value="RADICAL_SAM"/>
    <property type="match status" value="1"/>
</dbReference>
<dbReference type="SFLD" id="SFLDS00029">
    <property type="entry name" value="Radical_SAM"/>
    <property type="match status" value="1"/>
</dbReference>
<dbReference type="RefSeq" id="WP_217326898.1">
    <property type="nucleotide sequence ID" value="NZ_CP152484.1"/>
</dbReference>
<dbReference type="Proteomes" id="UP001196316">
    <property type="component" value="Unassembled WGS sequence"/>
</dbReference>
<organism evidence="2 3">
    <name type="scientific">Segatella copri</name>
    <dbReference type="NCBI Taxonomy" id="165179"/>
    <lineage>
        <taxon>Bacteria</taxon>
        <taxon>Pseudomonadati</taxon>
        <taxon>Bacteroidota</taxon>
        <taxon>Bacteroidia</taxon>
        <taxon>Bacteroidales</taxon>
        <taxon>Prevotellaceae</taxon>
        <taxon>Segatella</taxon>
    </lineage>
</organism>
<accession>A0AAW4NDA3</accession>
<gene>
    <name evidence="2" type="ORF">KSW80_11265</name>
</gene>
<dbReference type="CDD" id="cd21109">
    <property type="entry name" value="SPASM"/>
    <property type="match status" value="1"/>
</dbReference>
<comment type="caution">
    <text evidence="2">The sequence shown here is derived from an EMBL/GenBank/DDBJ whole genome shotgun (WGS) entry which is preliminary data.</text>
</comment>
<dbReference type="Pfam" id="PF04055">
    <property type="entry name" value="Radical_SAM"/>
    <property type="match status" value="1"/>
</dbReference>
<dbReference type="InterPro" id="IPR007197">
    <property type="entry name" value="rSAM"/>
</dbReference>
<dbReference type="InterPro" id="IPR050377">
    <property type="entry name" value="Radical_SAM_PqqE_MftC-like"/>
</dbReference>